<reference evidence="1" key="2">
    <citation type="journal article" date="2015" name="Data Brief">
        <title>Shoot transcriptome of the giant reed, Arundo donax.</title>
        <authorList>
            <person name="Barrero R.A."/>
            <person name="Guerrero F.D."/>
            <person name="Moolhuijzen P."/>
            <person name="Goolsby J.A."/>
            <person name="Tidwell J."/>
            <person name="Bellgard S.E."/>
            <person name="Bellgard M.I."/>
        </authorList>
    </citation>
    <scope>NUCLEOTIDE SEQUENCE</scope>
    <source>
        <tissue evidence="1">Shoot tissue taken approximately 20 cm above the soil surface</tissue>
    </source>
</reference>
<reference evidence="1" key="1">
    <citation type="submission" date="2014-09" db="EMBL/GenBank/DDBJ databases">
        <authorList>
            <person name="Magalhaes I.L.F."/>
            <person name="Oliveira U."/>
            <person name="Santos F.R."/>
            <person name="Vidigal T.H.D.A."/>
            <person name="Brescovit A.D."/>
            <person name="Santos A.J."/>
        </authorList>
    </citation>
    <scope>NUCLEOTIDE SEQUENCE</scope>
    <source>
        <tissue evidence="1">Shoot tissue taken approximately 20 cm above the soil surface</tissue>
    </source>
</reference>
<dbReference type="EMBL" id="GBRH01190148">
    <property type="protein sequence ID" value="JAE07748.1"/>
    <property type="molecule type" value="Transcribed_RNA"/>
</dbReference>
<organism evidence="1">
    <name type="scientific">Arundo donax</name>
    <name type="common">Giant reed</name>
    <name type="synonym">Donax arundinaceus</name>
    <dbReference type="NCBI Taxonomy" id="35708"/>
    <lineage>
        <taxon>Eukaryota</taxon>
        <taxon>Viridiplantae</taxon>
        <taxon>Streptophyta</taxon>
        <taxon>Embryophyta</taxon>
        <taxon>Tracheophyta</taxon>
        <taxon>Spermatophyta</taxon>
        <taxon>Magnoliopsida</taxon>
        <taxon>Liliopsida</taxon>
        <taxon>Poales</taxon>
        <taxon>Poaceae</taxon>
        <taxon>PACMAD clade</taxon>
        <taxon>Arundinoideae</taxon>
        <taxon>Arundineae</taxon>
        <taxon>Arundo</taxon>
    </lineage>
</organism>
<dbReference type="AlphaFoldDB" id="A0A0A9FHK7"/>
<evidence type="ECO:0000313" key="1">
    <source>
        <dbReference type="EMBL" id="JAE07748.1"/>
    </source>
</evidence>
<proteinExistence type="predicted"/>
<protein>
    <submittedName>
        <fullName evidence="1">Uncharacterized protein</fullName>
    </submittedName>
</protein>
<accession>A0A0A9FHK7</accession>
<sequence length="100" mass="11741">MHRTYEIRSQHTQLHTTTTNLFHIIKVGLGCECCINCGLQIFSRHKAQFALLIPLITRNRISLFLFHRYLLCYSFDVIFCLSCKKCFRINNLSKSSMIIL</sequence>
<name>A0A0A9FHK7_ARUDO</name>